<name>A0A0W8I176_9MICO</name>
<dbReference type="STRING" id="767452.AVL62_09060"/>
<accession>A0A0W8I176</accession>
<evidence type="ECO:0000313" key="2">
    <source>
        <dbReference type="EMBL" id="KUG51483.1"/>
    </source>
</evidence>
<proteinExistence type="predicted"/>
<dbReference type="Proteomes" id="UP000054837">
    <property type="component" value="Unassembled WGS sequence"/>
</dbReference>
<keyword evidence="3" id="KW-1185">Reference proteome</keyword>
<dbReference type="EMBL" id="LQBL01000032">
    <property type="protein sequence ID" value="KUG51483.1"/>
    <property type="molecule type" value="Genomic_DNA"/>
</dbReference>
<comment type="caution">
    <text evidence="2">The sequence shown here is derived from an EMBL/GenBank/DDBJ whole genome shotgun (WGS) entry which is preliminary data.</text>
</comment>
<protein>
    <submittedName>
        <fullName evidence="2">Uncharacterized protein</fullName>
    </submittedName>
</protein>
<sequence>MRWFRTRTIGATPKPEGDPGDLPAVVRPDLGKGEQVLASAQEDGTGHWVVLTTFRLLEVADGGEVLLERPWHEVDTGAWDPDLWALAVSFVDQLGGRQWVLQRCTGPGLVPQVFRERTSASVVLLRVVDLGPRRSARVCIRTVLPTRELVEQVLWGRGAGESDAELAAAVRAARVDLRDQVGLPPQPPEESAG</sequence>
<gene>
    <name evidence="2" type="ORF">AVL62_09060</name>
</gene>
<dbReference type="RefSeq" id="WP_058892379.1">
    <property type="nucleotide sequence ID" value="NZ_LQBL01000032.1"/>
</dbReference>
<dbReference type="OrthoDB" id="5144898at2"/>
<evidence type="ECO:0000313" key="3">
    <source>
        <dbReference type="Proteomes" id="UP000054837"/>
    </source>
</evidence>
<feature type="region of interest" description="Disordered" evidence="1">
    <location>
        <begin position="1"/>
        <end position="22"/>
    </location>
</feature>
<organism evidence="2 3">
    <name type="scientific">Serinicoccus chungangensis</name>
    <dbReference type="NCBI Taxonomy" id="767452"/>
    <lineage>
        <taxon>Bacteria</taxon>
        <taxon>Bacillati</taxon>
        <taxon>Actinomycetota</taxon>
        <taxon>Actinomycetes</taxon>
        <taxon>Micrococcales</taxon>
        <taxon>Ornithinimicrobiaceae</taxon>
        <taxon>Serinicoccus</taxon>
    </lineage>
</organism>
<dbReference type="AlphaFoldDB" id="A0A0W8I176"/>
<reference evidence="2 3" key="1">
    <citation type="submission" date="2015-12" db="EMBL/GenBank/DDBJ databases">
        <title>Serinicoccus chungangenesis strain CD08_5 genome sequencing and assembly.</title>
        <authorList>
            <person name="Chander A.M."/>
            <person name="Kaur G."/>
            <person name="Nair G.R."/>
            <person name="Dhawan D.K."/>
            <person name="Kochhar R.K."/>
            <person name="Mayilraj S."/>
            <person name="Bhadada S.K."/>
        </authorList>
    </citation>
    <scope>NUCLEOTIDE SEQUENCE [LARGE SCALE GENOMIC DNA]</scope>
    <source>
        <strain evidence="2 3">CD08_5</strain>
    </source>
</reference>
<evidence type="ECO:0000256" key="1">
    <source>
        <dbReference type="SAM" id="MobiDB-lite"/>
    </source>
</evidence>